<dbReference type="Proteomes" id="UP000305517">
    <property type="component" value="Unassembled WGS sequence"/>
</dbReference>
<reference evidence="3 4" key="1">
    <citation type="submission" date="2019-05" db="EMBL/GenBank/DDBJ databases">
        <title>Hymenobacter edaphi sp. nov., isolated from abandoned arsenic-contaminated farmland soil.</title>
        <authorList>
            <person name="Nie L."/>
        </authorList>
    </citation>
    <scope>NUCLEOTIDE SEQUENCE [LARGE SCALE GENOMIC DNA]</scope>
    <source>
        <strain evidence="3 4">1-3-3-8</strain>
    </source>
</reference>
<feature type="signal peptide" evidence="2">
    <location>
        <begin position="1"/>
        <end position="20"/>
    </location>
</feature>
<organism evidence="3 4">
    <name type="scientific">Hymenobacter jeollabukensis</name>
    <dbReference type="NCBI Taxonomy" id="2025313"/>
    <lineage>
        <taxon>Bacteria</taxon>
        <taxon>Pseudomonadati</taxon>
        <taxon>Bacteroidota</taxon>
        <taxon>Cytophagia</taxon>
        <taxon>Cytophagales</taxon>
        <taxon>Hymenobacteraceae</taxon>
        <taxon>Hymenobacter</taxon>
    </lineage>
</organism>
<sequence>MKRLALLGLVLGLMTVQAQAQTSKKSSKSNDGWGSSSNDGWGAPAPAPKKAAAPKAVSAKPATTKAAVAADAGTPAAAMPVEAAPAPAAPTATDAAGAASGGFGGNIGGGAANDARPIEGTSVAPGSALRPMSRTRYDYRGRPIEQKPSMRPRE</sequence>
<evidence type="ECO:0008006" key="5">
    <source>
        <dbReference type="Google" id="ProtNLM"/>
    </source>
</evidence>
<dbReference type="EMBL" id="VAJM01000003">
    <property type="protein sequence ID" value="TLM94041.1"/>
    <property type="molecule type" value="Genomic_DNA"/>
</dbReference>
<evidence type="ECO:0000256" key="2">
    <source>
        <dbReference type="SAM" id="SignalP"/>
    </source>
</evidence>
<name>A0A5R8WS86_9BACT</name>
<comment type="caution">
    <text evidence="3">The sequence shown here is derived from an EMBL/GenBank/DDBJ whole genome shotgun (WGS) entry which is preliminary data.</text>
</comment>
<evidence type="ECO:0000313" key="4">
    <source>
        <dbReference type="Proteomes" id="UP000305517"/>
    </source>
</evidence>
<feature type="compositionally biased region" description="Gly residues" evidence="1">
    <location>
        <begin position="99"/>
        <end position="111"/>
    </location>
</feature>
<evidence type="ECO:0000256" key="1">
    <source>
        <dbReference type="SAM" id="MobiDB-lite"/>
    </source>
</evidence>
<accession>A0A5R8WS86</accession>
<keyword evidence="4" id="KW-1185">Reference proteome</keyword>
<dbReference type="AlphaFoldDB" id="A0A5R8WS86"/>
<proteinExistence type="predicted"/>
<keyword evidence="2" id="KW-0732">Signal</keyword>
<dbReference type="RefSeq" id="WP_138076652.1">
    <property type="nucleotide sequence ID" value="NZ_VAJM01000003.1"/>
</dbReference>
<evidence type="ECO:0000313" key="3">
    <source>
        <dbReference type="EMBL" id="TLM94041.1"/>
    </source>
</evidence>
<feature type="region of interest" description="Disordered" evidence="1">
    <location>
        <begin position="18"/>
        <end position="154"/>
    </location>
</feature>
<feature type="chain" id="PRO_5024270027" description="Translation initiation factor IF-2" evidence="2">
    <location>
        <begin position="21"/>
        <end position="154"/>
    </location>
</feature>
<gene>
    <name evidence="3" type="ORF">FDY95_08420</name>
</gene>
<feature type="compositionally biased region" description="Basic and acidic residues" evidence="1">
    <location>
        <begin position="135"/>
        <end position="145"/>
    </location>
</feature>
<dbReference type="OrthoDB" id="887379at2"/>
<protein>
    <recommendedName>
        <fullName evidence="5">Translation initiation factor IF-2</fullName>
    </recommendedName>
</protein>
<feature type="compositionally biased region" description="Low complexity" evidence="1">
    <location>
        <begin position="29"/>
        <end position="98"/>
    </location>
</feature>